<name>A0A517W275_9PLAN</name>
<feature type="compositionally biased region" description="Basic and acidic residues" evidence="1">
    <location>
        <begin position="215"/>
        <end position="224"/>
    </location>
</feature>
<dbReference type="KEGG" id="gaw:V144x_48690"/>
<dbReference type="AlphaFoldDB" id="A0A517W275"/>
<protein>
    <submittedName>
        <fullName evidence="2">YHS domain protein</fullName>
    </submittedName>
</protein>
<evidence type="ECO:0000313" key="3">
    <source>
        <dbReference type="Proteomes" id="UP000318704"/>
    </source>
</evidence>
<organism evidence="2 3">
    <name type="scientific">Gimesia aquarii</name>
    <dbReference type="NCBI Taxonomy" id="2527964"/>
    <lineage>
        <taxon>Bacteria</taxon>
        <taxon>Pseudomonadati</taxon>
        <taxon>Planctomycetota</taxon>
        <taxon>Planctomycetia</taxon>
        <taxon>Planctomycetales</taxon>
        <taxon>Planctomycetaceae</taxon>
        <taxon>Gimesia</taxon>
    </lineage>
</organism>
<feature type="region of interest" description="Disordered" evidence="1">
    <location>
        <begin position="171"/>
        <end position="347"/>
    </location>
</feature>
<feature type="compositionally biased region" description="Polar residues" evidence="1">
    <location>
        <begin position="227"/>
        <end position="241"/>
    </location>
</feature>
<reference evidence="2 3" key="1">
    <citation type="submission" date="2019-03" db="EMBL/GenBank/DDBJ databases">
        <title>Deep-cultivation of Planctomycetes and their phenomic and genomic characterization uncovers novel biology.</title>
        <authorList>
            <person name="Wiegand S."/>
            <person name="Jogler M."/>
            <person name="Boedeker C."/>
            <person name="Pinto D."/>
            <person name="Vollmers J."/>
            <person name="Rivas-Marin E."/>
            <person name="Kohn T."/>
            <person name="Peeters S.H."/>
            <person name="Heuer A."/>
            <person name="Rast P."/>
            <person name="Oberbeckmann S."/>
            <person name="Bunk B."/>
            <person name="Jeske O."/>
            <person name="Meyerdierks A."/>
            <person name="Storesund J.E."/>
            <person name="Kallscheuer N."/>
            <person name="Luecker S."/>
            <person name="Lage O.M."/>
            <person name="Pohl T."/>
            <person name="Merkel B.J."/>
            <person name="Hornburger P."/>
            <person name="Mueller R.-W."/>
            <person name="Bruemmer F."/>
            <person name="Labrenz M."/>
            <person name="Spormann A.M."/>
            <person name="Op den Camp H."/>
            <person name="Overmann J."/>
            <person name="Amann R."/>
            <person name="Jetten M.S.M."/>
            <person name="Mascher T."/>
            <person name="Medema M.H."/>
            <person name="Devos D.P."/>
            <person name="Kaster A.-K."/>
            <person name="Ovreas L."/>
            <person name="Rohde M."/>
            <person name="Galperin M.Y."/>
            <person name="Jogler C."/>
        </authorList>
    </citation>
    <scope>NUCLEOTIDE SEQUENCE [LARGE SCALE GENOMIC DNA]</scope>
    <source>
        <strain evidence="2 3">V144</strain>
    </source>
</reference>
<dbReference type="RefSeq" id="WP_144988786.1">
    <property type="nucleotide sequence ID" value="NZ_CP037920.1"/>
</dbReference>
<feature type="compositionally biased region" description="Low complexity" evidence="1">
    <location>
        <begin position="259"/>
        <end position="269"/>
    </location>
</feature>
<feature type="compositionally biased region" description="Polar residues" evidence="1">
    <location>
        <begin position="93"/>
        <end position="106"/>
    </location>
</feature>
<feature type="compositionally biased region" description="Basic and acidic residues" evidence="1">
    <location>
        <begin position="362"/>
        <end position="374"/>
    </location>
</feature>
<evidence type="ECO:0000256" key="1">
    <source>
        <dbReference type="SAM" id="MobiDB-lite"/>
    </source>
</evidence>
<evidence type="ECO:0000313" key="2">
    <source>
        <dbReference type="EMBL" id="QDT99358.1"/>
    </source>
</evidence>
<feature type="region of interest" description="Disordered" evidence="1">
    <location>
        <begin position="93"/>
        <end position="147"/>
    </location>
</feature>
<feature type="region of interest" description="Disordered" evidence="1">
    <location>
        <begin position="361"/>
        <end position="475"/>
    </location>
</feature>
<feature type="compositionally biased region" description="Polar residues" evidence="1">
    <location>
        <begin position="270"/>
        <end position="279"/>
    </location>
</feature>
<accession>A0A517W275</accession>
<feature type="compositionally biased region" description="Polar residues" evidence="1">
    <location>
        <begin position="171"/>
        <end position="214"/>
    </location>
</feature>
<feature type="compositionally biased region" description="Basic and acidic residues" evidence="1">
    <location>
        <begin position="312"/>
        <end position="323"/>
    </location>
</feature>
<gene>
    <name evidence="2" type="ORF">V144x_48690</name>
</gene>
<dbReference type="EMBL" id="CP037920">
    <property type="protein sequence ID" value="QDT99358.1"/>
    <property type="molecule type" value="Genomic_DNA"/>
</dbReference>
<dbReference type="Proteomes" id="UP000318704">
    <property type="component" value="Chromosome"/>
</dbReference>
<sequence>MKAGTSFSARVLIFSAISGLMLTNLNLLSADKPSVKVNSKKVQSKKPARNPQSTLLDAIQREMHSARRGTKPRAIFPKQEKKNTQIQQVGLTLNPKSLFQKRSTGSTKKKPEQKRPVIVRGGQKPTAANPQYQTAVPRPNARSGQSEIQRQLEALYRRDGRVMPPMQLNALPQTAGANSGSGRGVINQSQPSNVQTTPQNIVKTPSQNRFQQPSEQRKWYEKFLPRKSNQTPKRLQQSSQIVKKAPLSSPVTKKPVSPAQPQLPAAPAPETQTVVTTPQKPAENKASVANTVAPSTEKLSDEELEEAANGLEEQKIAETKETDETQFAEEITTETSPENVVLEDEFKNLFPDMSEEAADNFVKPKAEKKEKEAVKTPFSGLVLEEEGLKKSDEKQKTKTTTPEKEATPQIAKEEPKKEFNPFEPQTTPVIEPEKKTSSDKKVVKKELELPEENPFKPQPEQKKKTQPAPIPASKIATSDYHDPIEKKLALIASRGNIKGLKGFCPVALRENRLLVDARPEFSSSFKSMNYQFASLENKVKFDREPAKYAPAAGGSDIVLLVDHQDDKEGTLDFASWYKGRLYLFSSKSNMDLFMKTPALYVGVE</sequence>
<feature type="compositionally biased region" description="Basic and acidic residues" evidence="1">
    <location>
        <begin position="431"/>
        <end position="448"/>
    </location>
</feature>
<feature type="compositionally biased region" description="Basic and acidic residues" evidence="1">
    <location>
        <begin position="386"/>
        <end position="420"/>
    </location>
</feature>
<proteinExistence type="predicted"/>